<dbReference type="PANTHER" id="PTHR35813:SF1">
    <property type="entry name" value="INNER MEMBRANE PROTEIN YBAN"/>
    <property type="match status" value="1"/>
</dbReference>
<feature type="transmembrane region" description="Helical" evidence="2">
    <location>
        <begin position="106"/>
        <end position="125"/>
    </location>
</feature>
<reference evidence="3 4" key="1">
    <citation type="submission" date="2023-02" db="EMBL/GenBank/DDBJ databases">
        <title>Vibrio intestini sp. nov., a close relative of Vibrio cholerae isolated from the intestine of Healthy Culter dabryi.</title>
        <authorList>
            <person name="Wu N."/>
        </authorList>
    </citation>
    <scope>NUCLEOTIDE SEQUENCE [LARGE SCALE GENOMIC DNA]</scope>
    <source>
        <strain evidence="3 4">DSL-7</strain>
    </source>
</reference>
<keyword evidence="1" id="KW-1003">Cell membrane</keyword>
<dbReference type="RefSeq" id="WP_274721289.1">
    <property type="nucleotide sequence ID" value="NZ_JARBFT010000001.1"/>
</dbReference>
<keyword evidence="1 2" id="KW-0472">Membrane</keyword>
<name>A0ABT5UVT6_9VIBR</name>
<sequence length="132" mass="15439">MYLSLQRWLFAVIGITSLSLGVVGLFVPVLPTTPFILLASACFLRSHPRIHDWLLRHPSFGPLIQHWQQYGAVSHTTKKRAIFFMLLSFAWSIWMVPWWWLKVALLIGLVLLITWFIRLPTYELVAKQQENH</sequence>
<comment type="caution">
    <text evidence="3">The sequence shown here is derived from an EMBL/GenBank/DDBJ whole genome shotgun (WGS) entry which is preliminary data.</text>
</comment>
<protein>
    <recommendedName>
        <fullName evidence="1">Inner membrane protein</fullName>
    </recommendedName>
</protein>
<keyword evidence="2" id="KW-0812">Transmembrane</keyword>
<dbReference type="InterPro" id="IPR007401">
    <property type="entry name" value="DUF454"/>
</dbReference>
<dbReference type="PIRSF" id="PIRSF016789">
    <property type="entry name" value="DUF454"/>
    <property type="match status" value="1"/>
</dbReference>
<evidence type="ECO:0000256" key="2">
    <source>
        <dbReference type="SAM" id="Phobius"/>
    </source>
</evidence>
<evidence type="ECO:0000256" key="1">
    <source>
        <dbReference type="PIRNR" id="PIRNR016789"/>
    </source>
</evidence>
<keyword evidence="4" id="KW-1185">Reference proteome</keyword>
<organism evidence="3 4">
    <name type="scientific">Vibrio chanodichtyis</name>
    <dbReference type="NCBI Taxonomy" id="3027932"/>
    <lineage>
        <taxon>Bacteria</taxon>
        <taxon>Pseudomonadati</taxon>
        <taxon>Pseudomonadota</taxon>
        <taxon>Gammaproteobacteria</taxon>
        <taxon>Vibrionales</taxon>
        <taxon>Vibrionaceae</taxon>
        <taxon>Vibrio</taxon>
    </lineage>
</organism>
<gene>
    <name evidence="3" type="ORF">PUN32_00640</name>
</gene>
<accession>A0ABT5UVT6</accession>
<dbReference type="Proteomes" id="UP001216189">
    <property type="component" value="Unassembled WGS sequence"/>
</dbReference>
<dbReference type="PANTHER" id="PTHR35813">
    <property type="entry name" value="INNER MEMBRANE PROTEIN YBAN"/>
    <property type="match status" value="1"/>
</dbReference>
<dbReference type="Pfam" id="PF04304">
    <property type="entry name" value="DUF454"/>
    <property type="match status" value="1"/>
</dbReference>
<keyword evidence="1" id="KW-0997">Cell inner membrane</keyword>
<proteinExistence type="predicted"/>
<comment type="subcellular location">
    <subcellularLocation>
        <location evidence="1">Cell inner membrane</location>
        <topology evidence="1">Multi-pass membrane protein</topology>
    </subcellularLocation>
</comment>
<evidence type="ECO:0000313" key="4">
    <source>
        <dbReference type="Proteomes" id="UP001216189"/>
    </source>
</evidence>
<dbReference type="EMBL" id="JARBFT010000001">
    <property type="protein sequence ID" value="MDE1513518.1"/>
    <property type="molecule type" value="Genomic_DNA"/>
</dbReference>
<keyword evidence="2" id="KW-1133">Transmembrane helix</keyword>
<evidence type="ECO:0000313" key="3">
    <source>
        <dbReference type="EMBL" id="MDE1513518.1"/>
    </source>
</evidence>